<dbReference type="SMART" id="SM00458">
    <property type="entry name" value="RICIN"/>
    <property type="match status" value="1"/>
</dbReference>
<dbReference type="PATRIC" id="fig|1246995.3.peg.3824"/>
<dbReference type="EMBL" id="CP006272">
    <property type="protein sequence ID" value="AGZ42042.1"/>
    <property type="molecule type" value="Genomic_DNA"/>
</dbReference>
<reference evidence="4 5" key="1">
    <citation type="journal article" date="2014" name="J. Biotechnol.">
        <title>Complete genome sequence of the actinobacterium Actinoplanes friuliensis HAG 010964, producer of the lipopeptide antibiotic friulimycin.</title>
        <authorList>
            <person name="Ruckert C."/>
            <person name="Szczepanowski R."/>
            <person name="Albersmeier A."/>
            <person name="Goesmann A."/>
            <person name="Fischer N."/>
            <person name="Steinkamper A."/>
            <person name="Puhler A."/>
            <person name="Biener R."/>
            <person name="Schwartz D."/>
            <person name="Kalinowski J."/>
        </authorList>
    </citation>
    <scope>NUCLEOTIDE SEQUENCE [LARGE SCALE GENOMIC DNA]</scope>
    <source>
        <strain evidence="4 5">DSM 7358</strain>
    </source>
</reference>
<dbReference type="KEGG" id="afs:AFR_18830"/>
<dbReference type="Proteomes" id="UP000017746">
    <property type="component" value="Chromosome"/>
</dbReference>
<feature type="region of interest" description="Disordered" evidence="1">
    <location>
        <begin position="1"/>
        <end position="60"/>
    </location>
</feature>
<evidence type="ECO:0000313" key="4">
    <source>
        <dbReference type="EMBL" id="AGZ42042.1"/>
    </source>
</evidence>
<accession>U5VZ69</accession>
<dbReference type="SUPFAM" id="SSF50370">
    <property type="entry name" value="Ricin B-like lectins"/>
    <property type="match status" value="1"/>
</dbReference>
<dbReference type="STRING" id="1246995.AFR_18830"/>
<dbReference type="Gene3D" id="2.80.10.50">
    <property type="match status" value="1"/>
</dbReference>
<dbReference type="SMR" id="U5VZ69"/>
<feature type="compositionally biased region" description="Low complexity" evidence="1">
    <location>
        <begin position="50"/>
        <end position="60"/>
    </location>
</feature>
<dbReference type="InterPro" id="IPR035992">
    <property type="entry name" value="Ricin_B-like_lectins"/>
</dbReference>
<name>U5VZ69_9ACTN</name>
<evidence type="ECO:0000313" key="5">
    <source>
        <dbReference type="Proteomes" id="UP000017746"/>
    </source>
</evidence>
<feature type="compositionally biased region" description="Low complexity" evidence="1">
    <location>
        <begin position="144"/>
        <end position="161"/>
    </location>
</feature>
<evidence type="ECO:0000256" key="2">
    <source>
        <dbReference type="SAM" id="Phobius"/>
    </source>
</evidence>
<feature type="region of interest" description="Disordered" evidence="1">
    <location>
        <begin position="101"/>
        <end position="188"/>
    </location>
</feature>
<proteinExistence type="predicted"/>
<dbReference type="eggNOG" id="COG1472">
    <property type="taxonomic scope" value="Bacteria"/>
</dbReference>
<organism evidence="4 5">
    <name type="scientific">Actinoplanes friuliensis DSM 7358</name>
    <dbReference type="NCBI Taxonomy" id="1246995"/>
    <lineage>
        <taxon>Bacteria</taxon>
        <taxon>Bacillati</taxon>
        <taxon>Actinomycetota</taxon>
        <taxon>Actinomycetes</taxon>
        <taxon>Micromonosporales</taxon>
        <taxon>Micromonosporaceae</taxon>
        <taxon>Actinoplanes</taxon>
    </lineage>
</organism>
<keyword evidence="5" id="KW-1185">Reference proteome</keyword>
<dbReference type="InterPro" id="IPR000772">
    <property type="entry name" value="Ricin_B_lectin"/>
</dbReference>
<keyword evidence="2" id="KW-1133">Transmembrane helix</keyword>
<evidence type="ECO:0000256" key="1">
    <source>
        <dbReference type="SAM" id="MobiDB-lite"/>
    </source>
</evidence>
<feature type="transmembrane region" description="Helical" evidence="2">
    <location>
        <begin position="76"/>
        <end position="96"/>
    </location>
</feature>
<feature type="compositionally biased region" description="Pro residues" evidence="1">
    <location>
        <begin position="162"/>
        <end position="184"/>
    </location>
</feature>
<feature type="compositionally biased region" description="Pro residues" evidence="1">
    <location>
        <begin position="102"/>
        <end position="116"/>
    </location>
</feature>
<dbReference type="RefSeq" id="WP_023362415.1">
    <property type="nucleotide sequence ID" value="NC_022657.1"/>
</dbReference>
<dbReference type="HOGENOM" id="CLU_082328_0_0_11"/>
<keyword evidence="2" id="KW-0472">Membrane</keyword>
<sequence length="304" mass="30398">MADEDLERNDPVLVRPYITTEPGSAPGGHDDRPLETWPEEALLPSEDNSAAPAATVEPPAVAGPAAKTSALLRQRLMVLSGLGILAVLIGAGLLVFGTSEDQPPPQAARPTAPAPGPNGSLGAAPVASVAGRSIAPTSRATSRPAAPGRTTSGAPAAGAPAPQQPGTPTGTPPPAATTLEPPPAQARTGAITAASGRCLVLGGLLALDGSPVQTASCSGMSYQEFTVETDGTLRVTNRCAQTDDDGTVHIRACGEQPAQQWRAGPEGSLVNPGTGQCLTDPGNAGATVTLAACTGADNQRWTLP</sequence>
<evidence type="ECO:0000259" key="3">
    <source>
        <dbReference type="SMART" id="SM00458"/>
    </source>
</evidence>
<feature type="domain" description="Ricin B lectin" evidence="3">
    <location>
        <begin position="188"/>
        <end position="304"/>
    </location>
</feature>
<protein>
    <submittedName>
        <fullName evidence="4">Ricin</fullName>
    </submittedName>
</protein>
<gene>
    <name evidence="4" type="ORF">AFR_18830</name>
</gene>
<dbReference type="PROSITE" id="PS50231">
    <property type="entry name" value="RICIN_B_LECTIN"/>
    <property type="match status" value="1"/>
</dbReference>
<dbReference type="AlphaFoldDB" id="U5VZ69"/>
<keyword evidence="2" id="KW-0812">Transmembrane</keyword>
<dbReference type="Pfam" id="PF00652">
    <property type="entry name" value="Ricin_B_lectin"/>
    <property type="match status" value="1"/>
</dbReference>
<dbReference type="OrthoDB" id="3298556at2"/>